<sequence length="141" mass="16681">MDQDEYDKLMEQEDYYRKKYGCIIYLKLSTAPDTQHNTGKELHTAVMTITGETYIVKDSPVFRSDENGAFYRQTDAMLNTSTKLVAWFKDMEARGFMSYNDEYAFITGRGLQDGRFRVVQSEAQNYMNWLLMRRREFTVIE</sequence>
<evidence type="ECO:0000313" key="2">
    <source>
        <dbReference type="Proteomes" id="UP000672032"/>
    </source>
</evidence>
<organism evidence="1 2">
    <name type="scientific">Monilinia vaccinii-corymbosi</name>
    <dbReference type="NCBI Taxonomy" id="61207"/>
    <lineage>
        <taxon>Eukaryota</taxon>
        <taxon>Fungi</taxon>
        <taxon>Dikarya</taxon>
        <taxon>Ascomycota</taxon>
        <taxon>Pezizomycotina</taxon>
        <taxon>Leotiomycetes</taxon>
        <taxon>Helotiales</taxon>
        <taxon>Sclerotiniaceae</taxon>
        <taxon>Monilinia</taxon>
    </lineage>
</organism>
<dbReference type="EMBL" id="CP063405">
    <property type="protein sequence ID" value="QSZ29618.1"/>
    <property type="molecule type" value="Genomic_DNA"/>
</dbReference>
<dbReference type="OrthoDB" id="3525997at2759"/>
<evidence type="ECO:0000313" key="1">
    <source>
        <dbReference type="EMBL" id="QSZ29618.1"/>
    </source>
</evidence>
<protein>
    <submittedName>
        <fullName evidence="1">Uncharacterized protein</fullName>
    </submittedName>
</protein>
<keyword evidence="2" id="KW-1185">Reference proteome</keyword>
<name>A0A8A3P6Z3_9HELO</name>
<dbReference type="AlphaFoldDB" id="A0A8A3P6Z3"/>
<accession>A0A8A3P6Z3</accession>
<proteinExistence type="predicted"/>
<reference evidence="1" key="1">
    <citation type="submission" date="2020-10" db="EMBL/GenBank/DDBJ databases">
        <title>Genome Sequence of Monilinia vaccinii-corymbosi Sheds Light on Mummy Berry Disease Infection of Blueberry and Mating Type.</title>
        <authorList>
            <person name="Yow A.G."/>
            <person name="Zhang Y."/>
            <person name="Bansal K."/>
            <person name="Eacker S.M."/>
            <person name="Sullivan S."/>
            <person name="Liachko I."/>
            <person name="Cubeta M.A."/>
            <person name="Rollins J.A."/>
            <person name="Ashrafi H."/>
        </authorList>
    </citation>
    <scope>NUCLEOTIDE SEQUENCE</scope>
    <source>
        <strain evidence="1">RL-1</strain>
    </source>
</reference>
<gene>
    <name evidence="1" type="ORF">DSL72_004134</name>
</gene>
<dbReference type="Proteomes" id="UP000672032">
    <property type="component" value="Chromosome 1"/>
</dbReference>